<evidence type="ECO:0000313" key="1">
    <source>
        <dbReference type="EMBL" id="JAE30300.1"/>
    </source>
</evidence>
<dbReference type="EMBL" id="GBRH01167596">
    <property type="protein sequence ID" value="JAE30300.1"/>
    <property type="molecule type" value="Transcribed_RNA"/>
</dbReference>
<sequence>MCKCAGLVSALCSMWHWKLKLGVPSGTLREMQVLFSPQINASALLCPVMCFMQQCGF</sequence>
<dbReference type="AlphaFoldDB" id="A0A0A9GZ93"/>
<proteinExistence type="predicted"/>
<organism evidence="1">
    <name type="scientific">Arundo donax</name>
    <name type="common">Giant reed</name>
    <name type="synonym">Donax arundinaceus</name>
    <dbReference type="NCBI Taxonomy" id="35708"/>
    <lineage>
        <taxon>Eukaryota</taxon>
        <taxon>Viridiplantae</taxon>
        <taxon>Streptophyta</taxon>
        <taxon>Embryophyta</taxon>
        <taxon>Tracheophyta</taxon>
        <taxon>Spermatophyta</taxon>
        <taxon>Magnoliopsida</taxon>
        <taxon>Liliopsida</taxon>
        <taxon>Poales</taxon>
        <taxon>Poaceae</taxon>
        <taxon>PACMAD clade</taxon>
        <taxon>Arundinoideae</taxon>
        <taxon>Arundineae</taxon>
        <taxon>Arundo</taxon>
    </lineage>
</organism>
<accession>A0A0A9GZ93</accession>
<name>A0A0A9GZ93_ARUDO</name>
<protein>
    <submittedName>
        <fullName evidence="1">Uncharacterized protein</fullName>
    </submittedName>
</protein>
<reference evidence="1" key="1">
    <citation type="submission" date="2014-09" db="EMBL/GenBank/DDBJ databases">
        <authorList>
            <person name="Magalhaes I.L.F."/>
            <person name="Oliveira U."/>
            <person name="Santos F.R."/>
            <person name="Vidigal T.H.D.A."/>
            <person name="Brescovit A.D."/>
            <person name="Santos A.J."/>
        </authorList>
    </citation>
    <scope>NUCLEOTIDE SEQUENCE</scope>
    <source>
        <tissue evidence="1">Shoot tissue taken approximately 20 cm above the soil surface</tissue>
    </source>
</reference>
<reference evidence="1" key="2">
    <citation type="journal article" date="2015" name="Data Brief">
        <title>Shoot transcriptome of the giant reed, Arundo donax.</title>
        <authorList>
            <person name="Barrero R.A."/>
            <person name="Guerrero F.D."/>
            <person name="Moolhuijzen P."/>
            <person name="Goolsby J.A."/>
            <person name="Tidwell J."/>
            <person name="Bellgard S.E."/>
            <person name="Bellgard M.I."/>
        </authorList>
    </citation>
    <scope>NUCLEOTIDE SEQUENCE</scope>
    <source>
        <tissue evidence="1">Shoot tissue taken approximately 20 cm above the soil surface</tissue>
    </source>
</reference>